<dbReference type="Proteomes" id="UP000039324">
    <property type="component" value="Unassembled WGS sequence"/>
</dbReference>
<evidence type="ECO:0000313" key="2">
    <source>
        <dbReference type="Proteomes" id="UP000039324"/>
    </source>
</evidence>
<dbReference type="EMBL" id="CDSF01000119">
    <property type="protein sequence ID" value="CEP01837.1"/>
    <property type="molecule type" value="Genomic_DNA"/>
</dbReference>
<organism evidence="1 2">
    <name type="scientific">Plasmodiophora brassicae</name>
    <name type="common">Clubroot disease agent</name>
    <dbReference type="NCBI Taxonomy" id="37360"/>
    <lineage>
        <taxon>Eukaryota</taxon>
        <taxon>Sar</taxon>
        <taxon>Rhizaria</taxon>
        <taxon>Endomyxa</taxon>
        <taxon>Phytomyxea</taxon>
        <taxon>Plasmodiophorida</taxon>
        <taxon>Plasmodiophoridae</taxon>
        <taxon>Plasmodiophora</taxon>
    </lineage>
</organism>
<reference evidence="1 2" key="1">
    <citation type="submission" date="2015-02" db="EMBL/GenBank/DDBJ databases">
        <authorList>
            <person name="Chooi Y.-H."/>
        </authorList>
    </citation>
    <scope>NUCLEOTIDE SEQUENCE [LARGE SCALE GENOMIC DNA]</scope>
    <source>
        <strain evidence="1">E3</strain>
    </source>
</reference>
<sequence length="128" mass="14411">MLRRYDADVKDFKRLGAVHGVRDRTAAPMADVDDKLALLEKRTEAAEAALTVMEGRLATMESVTRPDLCDFKRDCLEDLAVVKDALMQQPARHADDRMQATVDGLRKENAKLNYRITHLLRSLKATDA</sequence>
<name>A0A0G4J2U3_PLABS</name>
<accession>A0A0G4J2U3</accession>
<dbReference type="AlphaFoldDB" id="A0A0G4J2U3"/>
<dbReference type="OrthoDB" id="2405052at2759"/>
<protein>
    <submittedName>
        <fullName evidence="1">Uncharacterized protein</fullName>
    </submittedName>
</protein>
<gene>
    <name evidence="1" type="ORF">PBRA_008779</name>
</gene>
<keyword evidence="2" id="KW-1185">Reference proteome</keyword>
<evidence type="ECO:0000313" key="1">
    <source>
        <dbReference type="EMBL" id="CEP01837.1"/>
    </source>
</evidence>
<proteinExistence type="predicted"/>